<evidence type="ECO:0000313" key="4">
    <source>
        <dbReference type="Proteomes" id="UP001367508"/>
    </source>
</evidence>
<sequence>MLSVKDNLYIPYKRLTHFKASSLILTPLAFSTKNKVEDKTSVDVGRVEKEVLQSQSELESKNMPSLLLLVFLIQAWAVKAQADRNIFILAGQSNMAGRGGVVNDTATGVTTWDGVVPAQCRSNPSIEKLNAQLKWVEAREPLHEDMDAKKTNGVGPGMAFANSVLGKHPRFGVVGLVPCAIGGTNISEWERGKELYNVMIKRAKASLHNGGTIRALLWYQGESDTVYLHDAQSYQRRLLKFFLDVRNDLQSPLLPIIQVALASGSGPYIDIVRQAQLGIDLLNLRTVDAQGLPLQPDGLHLSTPAQVDLGRKMANAFLQFVPTSPLNHNVSPISDGATTRLHNCAFYVYMLPLFITFLTIKYRTFL</sequence>
<evidence type="ECO:0000256" key="1">
    <source>
        <dbReference type="ARBA" id="ARBA00022801"/>
    </source>
</evidence>
<dbReference type="PANTHER" id="PTHR31988:SF15">
    <property type="entry name" value="ESTERASE, PUTATIVE (DUF303)-RELATED"/>
    <property type="match status" value="1"/>
</dbReference>
<organism evidence="3 4">
    <name type="scientific">Canavalia gladiata</name>
    <name type="common">Sword bean</name>
    <name type="synonym">Dolichos gladiatus</name>
    <dbReference type="NCBI Taxonomy" id="3824"/>
    <lineage>
        <taxon>Eukaryota</taxon>
        <taxon>Viridiplantae</taxon>
        <taxon>Streptophyta</taxon>
        <taxon>Embryophyta</taxon>
        <taxon>Tracheophyta</taxon>
        <taxon>Spermatophyta</taxon>
        <taxon>Magnoliopsida</taxon>
        <taxon>eudicotyledons</taxon>
        <taxon>Gunneridae</taxon>
        <taxon>Pentapetalae</taxon>
        <taxon>rosids</taxon>
        <taxon>fabids</taxon>
        <taxon>Fabales</taxon>
        <taxon>Fabaceae</taxon>
        <taxon>Papilionoideae</taxon>
        <taxon>50 kb inversion clade</taxon>
        <taxon>NPAAA clade</taxon>
        <taxon>indigoferoid/millettioid clade</taxon>
        <taxon>Phaseoleae</taxon>
        <taxon>Canavalia</taxon>
    </lineage>
</organism>
<keyword evidence="4" id="KW-1185">Reference proteome</keyword>
<gene>
    <name evidence="3" type="ORF">VNO77_11198</name>
</gene>
<dbReference type="InterPro" id="IPR005181">
    <property type="entry name" value="SASA"/>
</dbReference>
<evidence type="ECO:0000259" key="2">
    <source>
        <dbReference type="Pfam" id="PF03629"/>
    </source>
</evidence>
<name>A0AAN9QXK1_CANGL</name>
<evidence type="ECO:0000313" key="3">
    <source>
        <dbReference type="EMBL" id="KAK7351617.1"/>
    </source>
</evidence>
<keyword evidence="1" id="KW-0378">Hydrolase</keyword>
<dbReference type="InterPro" id="IPR036514">
    <property type="entry name" value="SGNH_hydro_sf"/>
</dbReference>
<reference evidence="3 4" key="1">
    <citation type="submission" date="2024-01" db="EMBL/GenBank/DDBJ databases">
        <title>The genomes of 5 underutilized Papilionoideae crops provide insights into root nodulation and disease resistanc.</title>
        <authorList>
            <person name="Jiang F."/>
        </authorList>
    </citation>
    <scope>NUCLEOTIDE SEQUENCE [LARGE SCALE GENOMIC DNA]</scope>
    <source>
        <strain evidence="3">LVBAO_FW01</strain>
        <tissue evidence="3">Leaves</tissue>
    </source>
</reference>
<dbReference type="InterPro" id="IPR052940">
    <property type="entry name" value="Carb_Esterase_6"/>
</dbReference>
<dbReference type="Gene3D" id="3.40.50.1110">
    <property type="entry name" value="SGNH hydrolase"/>
    <property type="match status" value="1"/>
</dbReference>
<accession>A0AAN9QXK1</accession>
<dbReference type="AlphaFoldDB" id="A0AAN9QXK1"/>
<dbReference type="GO" id="GO:0016787">
    <property type="term" value="F:hydrolase activity"/>
    <property type="evidence" value="ECO:0007669"/>
    <property type="project" value="UniProtKB-KW"/>
</dbReference>
<dbReference type="PANTHER" id="PTHR31988">
    <property type="entry name" value="ESTERASE, PUTATIVE (DUF303)-RELATED"/>
    <property type="match status" value="1"/>
</dbReference>
<dbReference type="SUPFAM" id="SSF52266">
    <property type="entry name" value="SGNH hydrolase"/>
    <property type="match status" value="1"/>
</dbReference>
<protein>
    <recommendedName>
        <fullName evidence="2">Sialate O-acetylesterase domain-containing protein</fullName>
    </recommendedName>
</protein>
<dbReference type="EMBL" id="JAYMYQ010000002">
    <property type="protein sequence ID" value="KAK7351617.1"/>
    <property type="molecule type" value="Genomic_DNA"/>
</dbReference>
<proteinExistence type="predicted"/>
<feature type="domain" description="Sialate O-acetylesterase" evidence="2">
    <location>
        <begin position="84"/>
        <end position="319"/>
    </location>
</feature>
<dbReference type="Proteomes" id="UP001367508">
    <property type="component" value="Unassembled WGS sequence"/>
</dbReference>
<dbReference type="Pfam" id="PF03629">
    <property type="entry name" value="SASA"/>
    <property type="match status" value="1"/>
</dbReference>
<comment type="caution">
    <text evidence="3">The sequence shown here is derived from an EMBL/GenBank/DDBJ whole genome shotgun (WGS) entry which is preliminary data.</text>
</comment>